<evidence type="ECO:0000313" key="1">
    <source>
        <dbReference type="EMBL" id="CAD8094477.1"/>
    </source>
</evidence>
<accession>A0A8S1NMI3</accession>
<gene>
    <name evidence="1" type="ORF">PSON_ATCC_30995.1.T0620222</name>
</gene>
<name>A0A8S1NMI3_9CILI</name>
<organism evidence="1 2">
    <name type="scientific">Paramecium sonneborni</name>
    <dbReference type="NCBI Taxonomy" id="65129"/>
    <lineage>
        <taxon>Eukaryota</taxon>
        <taxon>Sar</taxon>
        <taxon>Alveolata</taxon>
        <taxon>Ciliophora</taxon>
        <taxon>Intramacronucleata</taxon>
        <taxon>Oligohymenophorea</taxon>
        <taxon>Peniculida</taxon>
        <taxon>Parameciidae</taxon>
        <taxon>Paramecium</taxon>
    </lineage>
</organism>
<evidence type="ECO:0000313" key="2">
    <source>
        <dbReference type="Proteomes" id="UP000692954"/>
    </source>
</evidence>
<proteinExistence type="predicted"/>
<protein>
    <submittedName>
        <fullName evidence="1">Uncharacterized protein</fullName>
    </submittedName>
</protein>
<reference evidence="1" key="1">
    <citation type="submission" date="2021-01" db="EMBL/GenBank/DDBJ databases">
        <authorList>
            <consortium name="Genoscope - CEA"/>
            <person name="William W."/>
        </authorList>
    </citation>
    <scope>NUCLEOTIDE SEQUENCE</scope>
</reference>
<dbReference type="Proteomes" id="UP000692954">
    <property type="component" value="Unassembled WGS sequence"/>
</dbReference>
<sequence>MNDQGEYDCIIKPIKEIKQLLFLNEVLLFVKSEETINHYFFSMNHIILTQNYQFLINQIVFNLEKLNILTNCSCYKNSQNLYIVQDCQIEMNKKKNQENLGLILNNSQVRYIMKDRQLGKVINQIISGNSQNFHFSLYNFFYLRATYTVKLLPRLRHK</sequence>
<dbReference type="AlphaFoldDB" id="A0A8S1NMI3"/>
<comment type="caution">
    <text evidence="1">The sequence shown here is derived from an EMBL/GenBank/DDBJ whole genome shotgun (WGS) entry which is preliminary data.</text>
</comment>
<keyword evidence="2" id="KW-1185">Reference proteome</keyword>
<dbReference type="EMBL" id="CAJJDN010000062">
    <property type="protein sequence ID" value="CAD8094477.1"/>
    <property type="molecule type" value="Genomic_DNA"/>
</dbReference>